<name>A0AAR5PD13_DENPD</name>
<dbReference type="GeneID" id="109536703"/>
<organism evidence="3 4">
    <name type="scientific">Dendroctonus ponderosae</name>
    <name type="common">Mountain pine beetle</name>
    <dbReference type="NCBI Taxonomy" id="77166"/>
    <lineage>
        <taxon>Eukaryota</taxon>
        <taxon>Metazoa</taxon>
        <taxon>Ecdysozoa</taxon>
        <taxon>Arthropoda</taxon>
        <taxon>Hexapoda</taxon>
        <taxon>Insecta</taxon>
        <taxon>Pterygota</taxon>
        <taxon>Neoptera</taxon>
        <taxon>Endopterygota</taxon>
        <taxon>Coleoptera</taxon>
        <taxon>Polyphaga</taxon>
        <taxon>Cucujiformia</taxon>
        <taxon>Curculionidae</taxon>
        <taxon>Scolytinae</taxon>
        <taxon>Dendroctonus</taxon>
    </lineage>
</organism>
<sequence>MRVCFGTLCFSSRLNTASDEEAIHQVVISSGGGGTSLDSGAVRAGLVNELENETMAEGGSCGAPMGGTEELLRLVAERDEEIRRLQAELALRNREIFELRSQLDKFQSVMAITHSHPASPKGLGGQLRPRKQRAGISAEPQNEKSILEMSSTTFPTIYKDERFFCENVSIKCR</sequence>
<dbReference type="Gene3D" id="1.20.5.490">
    <property type="entry name" value="Single helix bin"/>
    <property type="match status" value="1"/>
</dbReference>
<evidence type="ECO:0000256" key="2">
    <source>
        <dbReference type="SAM" id="MobiDB-lite"/>
    </source>
</evidence>
<reference evidence="4" key="1">
    <citation type="journal article" date="2013" name="Genome Biol.">
        <title>Draft genome of the mountain pine beetle, Dendroctonus ponderosae Hopkins, a major forest pest.</title>
        <authorList>
            <person name="Keeling C.I."/>
            <person name="Yuen M.M."/>
            <person name="Liao N.Y."/>
            <person name="Docking T.R."/>
            <person name="Chan S.K."/>
            <person name="Taylor G.A."/>
            <person name="Palmquist D.L."/>
            <person name="Jackman S.D."/>
            <person name="Nguyen A."/>
            <person name="Li M."/>
            <person name="Henderson H."/>
            <person name="Janes J.K."/>
            <person name="Zhao Y."/>
            <person name="Pandoh P."/>
            <person name="Moore R."/>
            <person name="Sperling F.A."/>
            <person name="Huber D.P."/>
            <person name="Birol I."/>
            <person name="Jones S.J."/>
            <person name="Bohlmann J."/>
        </authorList>
    </citation>
    <scope>NUCLEOTIDE SEQUENCE</scope>
</reference>
<evidence type="ECO:0000256" key="1">
    <source>
        <dbReference type="SAM" id="Coils"/>
    </source>
</evidence>
<dbReference type="CDD" id="cd12085">
    <property type="entry name" value="DD_cGKI-alpha"/>
    <property type="match status" value="1"/>
</dbReference>
<evidence type="ECO:0000313" key="3">
    <source>
        <dbReference type="EnsemblMetazoa" id="XP_019758581.1"/>
    </source>
</evidence>
<accession>A0AAR5PD13</accession>
<feature type="coiled-coil region" evidence="1">
    <location>
        <begin position="68"/>
        <end position="102"/>
    </location>
</feature>
<keyword evidence="4" id="KW-1185">Reference proteome</keyword>
<dbReference type="Proteomes" id="UP000019118">
    <property type="component" value="Unassembled WGS sequence"/>
</dbReference>
<dbReference type="KEGG" id="dpa:109536703"/>
<protein>
    <recommendedName>
        <fullName evidence="5">cGMP-dependent protein kinase N-terminal coiled-coil domain-containing protein</fullName>
    </recommendedName>
</protein>
<dbReference type="RefSeq" id="XP_019758581.1">
    <property type="nucleotide sequence ID" value="XM_019903022.2"/>
</dbReference>
<dbReference type="EnsemblMetazoa" id="XM_019903022.1">
    <property type="protein sequence ID" value="XP_019758581.1"/>
    <property type="gene ID" value="LOC109536703"/>
</dbReference>
<dbReference type="AlphaFoldDB" id="A0AAR5PD13"/>
<evidence type="ECO:0008006" key="5">
    <source>
        <dbReference type="Google" id="ProtNLM"/>
    </source>
</evidence>
<evidence type="ECO:0000313" key="4">
    <source>
        <dbReference type="Proteomes" id="UP000019118"/>
    </source>
</evidence>
<proteinExistence type="predicted"/>
<keyword evidence="1" id="KW-0175">Coiled coil</keyword>
<feature type="region of interest" description="Disordered" evidence="2">
    <location>
        <begin position="115"/>
        <end position="140"/>
    </location>
</feature>
<reference evidence="3" key="2">
    <citation type="submission" date="2024-08" db="UniProtKB">
        <authorList>
            <consortium name="EnsemblMetazoa"/>
        </authorList>
    </citation>
    <scope>IDENTIFICATION</scope>
</reference>